<evidence type="ECO:0000313" key="1">
    <source>
        <dbReference type="EMBL" id="CUN14367.1"/>
    </source>
</evidence>
<name>A0A173UJK2_9FIRM</name>
<reference evidence="1 2" key="1">
    <citation type="submission" date="2015-09" db="EMBL/GenBank/DDBJ databases">
        <authorList>
            <consortium name="Pathogen Informatics"/>
        </authorList>
    </citation>
    <scope>NUCLEOTIDE SEQUENCE [LARGE SCALE GENOMIC DNA]</scope>
    <source>
        <strain evidence="1 2">2789STDY5608887</strain>
    </source>
</reference>
<protein>
    <submittedName>
        <fullName evidence="1">Uncharacterized protein</fullName>
    </submittedName>
</protein>
<proteinExistence type="predicted"/>
<gene>
    <name evidence="1" type="ORF">ERS852444_02080</name>
</gene>
<dbReference type="RefSeq" id="WP_156333840.1">
    <property type="nucleotide sequence ID" value="NZ_CYXX01000015.1"/>
</dbReference>
<evidence type="ECO:0000313" key="2">
    <source>
        <dbReference type="Proteomes" id="UP000095453"/>
    </source>
</evidence>
<accession>A0A173UJK2</accession>
<sequence>MAVYVKMIKKFDDEKRVVYQFGPNEKQMGEIEFDKEKKNFNILNQVNDSRISNQAYENWASEQILKIMFRNDGQFPDVTSVEK</sequence>
<dbReference type="Proteomes" id="UP000095453">
    <property type="component" value="Unassembled WGS sequence"/>
</dbReference>
<dbReference type="EMBL" id="CYXX01000015">
    <property type="protein sequence ID" value="CUN14367.1"/>
    <property type="molecule type" value="Genomic_DNA"/>
</dbReference>
<dbReference type="AlphaFoldDB" id="A0A173UJK2"/>
<organism evidence="1 2">
    <name type="scientific">Roseburia inulinivorans</name>
    <dbReference type="NCBI Taxonomy" id="360807"/>
    <lineage>
        <taxon>Bacteria</taxon>
        <taxon>Bacillati</taxon>
        <taxon>Bacillota</taxon>
        <taxon>Clostridia</taxon>
        <taxon>Lachnospirales</taxon>
        <taxon>Lachnospiraceae</taxon>
        <taxon>Roseburia</taxon>
    </lineage>
</organism>